<reference evidence="3 4" key="1">
    <citation type="submission" date="2019-08" db="EMBL/GenBank/DDBJ databases">
        <authorList>
            <person name="Peeters C."/>
        </authorList>
    </citation>
    <scope>NUCLEOTIDE SEQUENCE [LARGE SCALE GENOMIC DNA]</scope>
    <source>
        <strain evidence="3 4">LMG 20603</strain>
    </source>
</reference>
<protein>
    <submittedName>
        <fullName evidence="3">Uncharacterized protein</fullName>
    </submittedName>
</protein>
<dbReference type="Proteomes" id="UP000382040">
    <property type="component" value="Unassembled WGS sequence"/>
</dbReference>
<evidence type="ECO:0000313" key="3">
    <source>
        <dbReference type="EMBL" id="VVE90515.1"/>
    </source>
</evidence>
<gene>
    <name evidence="3" type="ORF">PBR20603_04500</name>
</gene>
<feature type="chain" id="PRO_5022923626" evidence="2">
    <location>
        <begin position="20"/>
        <end position="322"/>
    </location>
</feature>
<dbReference type="SUPFAM" id="SSF56925">
    <property type="entry name" value="OMPA-like"/>
    <property type="match status" value="1"/>
</dbReference>
<dbReference type="RefSeq" id="WP_150561648.1">
    <property type="nucleotide sequence ID" value="NZ_CABPST010000016.1"/>
</dbReference>
<dbReference type="InterPro" id="IPR011250">
    <property type="entry name" value="OMP/PagP_B-barrel"/>
</dbReference>
<organism evidence="3 4">
    <name type="scientific">Pandoraea bronchicola</name>
    <dbReference type="NCBI Taxonomy" id="2508287"/>
    <lineage>
        <taxon>Bacteria</taxon>
        <taxon>Pseudomonadati</taxon>
        <taxon>Pseudomonadota</taxon>
        <taxon>Betaproteobacteria</taxon>
        <taxon>Burkholderiales</taxon>
        <taxon>Burkholderiaceae</taxon>
        <taxon>Pandoraea</taxon>
    </lineage>
</organism>
<evidence type="ECO:0000256" key="2">
    <source>
        <dbReference type="SAM" id="SignalP"/>
    </source>
</evidence>
<evidence type="ECO:0000256" key="1">
    <source>
        <dbReference type="ARBA" id="ARBA00004442"/>
    </source>
</evidence>
<dbReference type="EMBL" id="CABPST010000016">
    <property type="protein sequence ID" value="VVE90515.1"/>
    <property type="molecule type" value="Genomic_DNA"/>
</dbReference>
<keyword evidence="2" id="KW-0732">Signal</keyword>
<dbReference type="AlphaFoldDB" id="A0A5E5BZX5"/>
<keyword evidence="4" id="KW-1185">Reference proteome</keyword>
<accession>A0A5E5BZX5</accession>
<comment type="subcellular location">
    <subcellularLocation>
        <location evidence="1">Cell outer membrane</location>
    </subcellularLocation>
</comment>
<evidence type="ECO:0000313" key="4">
    <source>
        <dbReference type="Proteomes" id="UP000382040"/>
    </source>
</evidence>
<sequence length="322" mass="35833">MIRRSLCFVVLLWSALVQAQQVDVYAGGMKSPGNRTERSYAWGFTYAQAITPHIATSFSWLNEGHVTDHHRDGFAVQLWAHQMLFGGRADLGVGVGPYRFFDTVAAGPNRAYDDRHGYGLMASTYLAWYITWNWSITLRANWVRAGSSIDTSSYVVGLGYRFGSAPGGVSPSRRNTETGHGVVSVYSGLSVVNSLTSQNARAYSFEYRREVAEWLDASLALIDEGCSDIGHRQGMAAQLWLKHGFFDDRLQLSLGFGPYVTWSRYDTNPEAAGRQNVVAALLTMSASYRLSPRWIARASWARVVSGFDRDSDIFLAGIGYRY</sequence>
<name>A0A5E5BZX5_9BURK</name>
<feature type="signal peptide" evidence="2">
    <location>
        <begin position="1"/>
        <end position="19"/>
    </location>
</feature>
<dbReference type="OrthoDB" id="8741777at2"/>
<dbReference type="GO" id="GO:0009279">
    <property type="term" value="C:cell outer membrane"/>
    <property type="evidence" value="ECO:0007669"/>
    <property type="project" value="UniProtKB-SubCell"/>
</dbReference>
<proteinExistence type="predicted"/>